<gene>
    <name evidence="2" type="ORF">CBRE1094_LOCUS18190</name>
</gene>
<accession>A0A7S2DKT7</accession>
<organism evidence="2">
    <name type="scientific">Haptolina brevifila</name>
    <dbReference type="NCBI Taxonomy" id="156173"/>
    <lineage>
        <taxon>Eukaryota</taxon>
        <taxon>Haptista</taxon>
        <taxon>Haptophyta</taxon>
        <taxon>Prymnesiophyceae</taxon>
        <taxon>Prymnesiales</taxon>
        <taxon>Prymnesiaceae</taxon>
        <taxon>Haptolina</taxon>
    </lineage>
</organism>
<evidence type="ECO:0000256" key="1">
    <source>
        <dbReference type="SAM" id="MobiDB-lite"/>
    </source>
</evidence>
<feature type="region of interest" description="Disordered" evidence="1">
    <location>
        <begin position="1"/>
        <end position="36"/>
    </location>
</feature>
<evidence type="ECO:0000313" key="2">
    <source>
        <dbReference type="EMBL" id="CAD9456969.1"/>
    </source>
</evidence>
<proteinExistence type="predicted"/>
<reference evidence="2" key="1">
    <citation type="submission" date="2021-01" db="EMBL/GenBank/DDBJ databases">
        <authorList>
            <person name="Corre E."/>
            <person name="Pelletier E."/>
            <person name="Niang G."/>
            <person name="Scheremetjew M."/>
            <person name="Finn R."/>
            <person name="Kale V."/>
            <person name="Holt S."/>
            <person name="Cochrane G."/>
            <person name="Meng A."/>
            <person name="Brown T."/>
            <person name="Cohen L."/>
        </authorList>
    </citation>
    <scope>NUCLEOTIDE SEQUENCE</scope>
    <source>
        <strain evidence="2">UTEX LB 985</strain>
    </source>
</reference>
<dbReference type="EMBL" id="HBGU01033307">
    <property type="protein sequence ID" value="CAD9456969.1"/>
    <property type="molecule type" value="Transcribed_RNA"/>
</dbReference>
<dbReference type="AlphaFoldDB" id="A0A7S2DKT7"/>
<sequence>MRAAPTLPHAARPPETPRRPLQPNSPRHPSLFGRKLQDELLRADDSWVPAKPYTAPQAGPLRSSRLEVEWREAPATPTPLLSARRAEEVRLLSPRSDAIRAAAHEHIRRQSEKWANIMNEKRGPASPVRMATKDVGRRLTKRAEKQYWDYAKAQPDFAADNEAFHVLQREKWVKAEVKLRSYLQFGPLALPEPVKGQFIPSAFSAWGLSPVPSPRNG</sequence>
<protein>
    <submittedName>
        <fullName evidence="2">Uncharacterized protein</fullName>
    </submittedName>
</protein>
<name>A0A7S2DKT7_9EUKA</name>